<evidence type="ECO:0000313" key="2">
    <source>
        <dbReference type="EMBL" id="TWW56085.1"/>
    </source>
</evidence>
<protein>
    <submittedName>
        <fullName evidence="2">LIM domain and actin-binding protein 1</fullName>
    </submittedName>
</protein>
<dbReference type="AlphaFoldDB" id="A0A5C6MN09"/>
<gene>
    <name evidence="2" type="ORF">D4764_08G0000720</name>
</gene>
<evidence type="ECO:0000313" key="3">
    <source>
        <dbReference type="Proteomes" id="UP000324091"/>
    </source>
</evidence>
<feature type="compositionally biased region" description="Polar residues" evidence="1">
    <location>
        <begin position="116"/>
        <end position="130"/>
    </location>
</feature>
<reference evidence="2 3" key="1">
    <citation type="submission" date="2019-04" db="EMBL/GenBank/DDBJ databases">
        <title>Chromosome genome assembly for Takifugu flavidus.</title>
        <authorList>
            <person name="Xiao S."/>
        </authorList>
    </citation>
    <scope>NUCLEOTIDE SEQUENCE [LARGE SCALE GENOMIC DNA]</scope>
    <source>
        <strain evidence="2">HTHZ2018</strain>
        <tissue evidence="2">Muscle</tissue>
    </source>
</reference>
<dbReference type="EMBL" id="RHFK02000021">
    <property type="protein sequence ID" value="TWW56085.1"/>
    <property type="molecule type" value="Genomic_DNA"/>
</dbReference>
<keyword evidence="3" id="KW-1185">Reference proteome</keyword>
<name>A0A5C6MN09_9TELE</name>
<dbReference type="Proteomes" id="UP000324091">
    <property type="component" value="Chromosome 8"/>
</dbReference>
<sequence>MAVPFSRSQWASQSVRVTAKEMSIVSTRGKSTTIAERFSKYQMAADDGNMEKKKKMMVAEPPPSTVHSGNLSLLKKRWEELQPSSCRTRSVSSSCGPAQPLTHITTSTRPEPEVTSAAQNQPLNTASDTQVRPEESSGPAQSSWPHNHLDMEATPPRGSVGGAEVPDTEKPSVPLNSLKMMFETGENLANKVGLAQLPEQVPSYFSVKCADLHWRCDNCCLNTAAIEDGRQRWITFQASRSTQTLQCVIHDEVMFLTPLAENRAAAIQGF</sequence>
<evidence type="ECO:0000256" key="1">
    <source>
        <dbReference type="SAM" id="MobiDB-lite"/>
    </source>
</evidence>
<accession>A0A5C6MN09</accession>
<feature type="region of interest" description="Disordered" evidence="1">
    <location>
        <begin position="85"/>
        <end position="172"/>
    </location>
</feature>
<comment type="caution">
    <text evidence="2">The sequence shown here is derived from an EMBL/GenBank/DDBJ whole genome shotgun (WGS) entry which is preliminary data.</text>
</comment>
<feature type="compositionally biased region" description="Low complexity" evidence="1">
    <location>
        <begin position="85"/>
        <end position="95"/>
    </location>
</feature>
<proteinExistence type="predicted"/>
<organism evidence="2 3">
    <name type="scientific">Takifugu flavidus</name>
    <name type="common">sansaifugu</name>
    <dbReference type="NCBI Taxonomy" id="433684"/>
    <lineage>
        <taxon>Eukaryota</taxon>
        <taxon>Metazoa</taxon>
        <taxon>Chordata</taxon>
        <taxon>Craniata</taxon>
        <taxon>Vertebrata</taxon>
        <taxon>Euteleostomi</taxon>
        <taxon>Actinopterygii</taxon>
        <taxon>Neopterygii</taxon>
        <taxon>Teleostei</taxon>
        <taxon>Neoteleostei</taxon>
        <taxon>Acanthomorphata</taxon>
        <taxon>Eupercaria</taxon>
        <taxon>Tetraodontiformes</taxon>
        <taxon>Tetradontoidea</taxon>
        <taxon>Tetraodontidae</taxon>
        <taxon>Takifugu</taxon>
    </lineage>
</organism>